<dbReference type="RefSeq" id="WP_108025181.1">
    <property type="nucleotide sequence ID" value="NZ_QBKR01000020.1"/>
</dbReference>
<feature type="transmembrane region" description="Helical" evidence="1">
    <location>
        <begin position="27"/>
        <end position="45"/>
    </location>
</feature>
<keyword evidence="1" id="KW-0812">Transmembrane</keyword>
<dbReference type="Proteomes" id="UP000244240">
    <property type="component" value="Unassembled WGS sequence"/>
</dbReference>
<keyword evidence="1" id="KW-0472">Membrane</keyword>
<protein>
    <submittedName>
        <fullName evidence="2">Uncharacterized protein</fullName>
    </submittedName>
</protein>
<keyword evidence="1" id="KW-1133">Transmembrane helix</keyword>
<sequence>MEKIVLKAIGLYQQALSNRKGSQTLEYVFLIAGVIAVAGLLGAAIKQGDLAGDIADKISKYLSES</sequence>
<keyword evidence="3" id="KW-1185">Reference proteome</keyword>
<gene>
    <name evidence="2" type="ORF">C8P63_12072</name>
</gene>
<dbReference type="EMBL" id="QBKR01000020">
    <property type="protein sequence ID" value="PTX55275.1"/>
    <property type="molecule type" value="Genomic_DNA"/>
</dbReference>
<organism evidence="2 3">
    <name type="scientific">Melghirimyces profundicolus</name>
    <dbReference type="NCBI Taxonomy" id="1242148"/>
    <lineage>
        <taxon>Bacteria</taxon>
        <taxon>Bacillati</taxon>
        <taxon>Bacillota</taxon>
        <taxon>Bacilli</taxon>
        <taxon>Bacillales</taxon>
        <taxon>Thermoactinomycetaceae</taxon>
        <taxon>Melghirimyces</taxon>
    </lineage>
</organism>
<name>A0A2T6BGT0_9BACL</name>
<accession>A0A2T6BGT0</accession>
<reference evidence="2 3" key="1">
    <citation type="submission" date="2018-04" db="EMBL/GenBank/DDBJ databases">
        <title>Genomic Encyclopedia of Archaeal and Bacterial Type Strains, Phase II (KMG-II): from individual species to whole genera.</title>
        <authorList>
            <person name="Goeker M."/>
        </authorList>
    </citation>
    <scope>NUCLEOTIDE SEQUENCE [LARGE SCALE GENOMIC DNA]</scope>
    <source>
        <strain evidence="2 3">DSM 45787</strain>
    </source>
</reference>
<evidence type="ECO:0000256" key="1">
    <source>
        <dbReference type="SAM" id="Phobius"/>
    </source>
</evidence>
<evidence type="ECO:0000313" key="2">
    <source>
        <dbReference type="EMBL" id="PTX55275.1"/>
    </source>
</evidence>
<comment type="caution">
    <text evidence="2">The sequence shown here is derived from an EMBL/GenBank/DDBJ whole genome shotgun (WGS) entry which is preliminary data.</text>
</comment>
<dbReference type="AlphaFoldDB" id="A0A2T6BGT0"/>
<proteinExistence type="predicted"/>
<evidence type="ECO:0000313" key="3">
    <source>
        <dbReference type="Proteomes" id="UP000244240"/>
    </source>
</evidence>